<dbReference type="PANTHER" id="PTHR46513">
    <property type="entry name" value="VITELLOGENIN RECEPTOR-LIKE PROTEIN-RELATED-RELATED"/>
    <property type="match status" value="1"/>
</dbReference>
<dbReference type="InterPro" id="IPR000033">
    <property type="entry name" value="LDLR_classB_rpt"/>
</dbReference>
<dbReference type="Proteomes" id="UP000507470">
    <property type="component" value="Unassembled WGS sequence"/>
</dbReference>
<evidence type="ECO:0000256" key="1">
    <source>
        <dbReference type="PROSITE-ProRule" id="PRU00461"/>
    </source>
</evidence>
<dbReference type="InterPro" id="IPR050778">
    <property type="entry name" value="Cueball_EGF_LRP_Nidogen"/>
</dbReference>
<dbReference type="SUPFAM" id="SSF63825">
    <property type="entry name" value="YWTD domain"/>
    <property type="match status" value="1"/>
</dbReference>
<proteinExistence type="predicted"/>
<accession>A0A6J8DBW6</accession>
<protein>
    <submittedName>
        <fullName evidence="3">LRP5_6</fullName>
    </submittedName>
</protein>
<sequence length="251" mass="28931">MEFDVDTRYVTVLVQTGGYNVYALDYDYENRYVYLTRSIYMGDILRFAYPSKTITLHTVVQTDSQPTGIAVDSTNDHIYWIDHGTDKLSRCNLDGSNVTVLSTLSNPFTIRLNVTNRWMYIVEQDVGILKSRFDLSNKWTTINFTSTPVYCMVIDELLPNIVETDEQRLYWINYDGDMESAKVDGFDVKTIISTNRPGLFYYAIGVFGGYIYYANDHQLLKLDKSQGSTPTVLYYDTNRIDSMFLFDLSGM</sequence>
<dbReference type="Gene3D" id="2.120.10.30">
    <property type="entry name" value="TolB, C-terminal domain"/>
    <property type="match status" value="1"/>
</dbReference>
<feature type="repeat" description="LDL-receptor class B" evidence="1">
    <location>
        <begin position="76"/>
        <end position="116"/>
    </location>
</feature>
<dbReference type="OrthoDB" id="6095542at2759"/>
<gene>
    <name evidence="3" type="ORF">MCOR_38373</name>
</gene>
<feature type="transmembrane region" description="Helical" evidence="2">
    <location>
        <begin position="199"/>
        <end position="215"/>
    </location>
</feature>
<evidence type="ECO:0000256" key="2">
    <source>
        <dbReference type="SAM" id="Phobius"/>
    </source>
</evidence>
<dbReference type="EMBL" id="CACVKT020006980">
    <property type="protein sequence ID" value="CAC5404610.1"/>
    <property type="molecule type" value="Genomic_DNA"/>
</dbReference>
<name>A0A6J8DBW6_MYTCO</name>
<dbReference type="Pfam" id="PF00058">
    <property type="entry name" value="Ldl_recept_b"/>
    <property type="match status" value="1"/>
</dbReference>
<evidence type="ECO:0000313" key="4">
    <source>
        <dbReference type="Proteomes" id="UP000507470"/>
    </source>
</evidence>
<reference evidence="3 4" key="1">
    <citation type="submission" date="2020-06" db="EMBL/GenBank/DDBJ databases">
        <authorList>
            <person name="Li R."/>
            <person name="Bekaert M."/>
        </authorList>
    </citation>
    <scope>NUCLEOTIDE SEQUENCE [LARGE SCALE GENOMIC DNA]</scope>
    <source>
        <strain evidence="4">wild</strain>
    </source>
</reference>
<dbReference type="AlphaFoldDB" id="A0A6J8DBW6"/>
<keyword evidence="2" id="KW-0812">Transmembrane</keyword>
<dbReference type="InterPro" id="IPR011042">
    <property type="entry name" value="6-blade_b-propeller_TolB-like"/>
</dbReference>
<dbReference type="PROSITE" id="PS51120">
    <property type="entry name" value="LDLRB"/>
    <property type="match status" value="1"/>
</dbReference>
<organism evidence="3 4">
    <name type="scientific">Mytilus coruscus</name>
    <name type="common">Sea mussel</name>
    <dbReference type="NCBI Taxonomy" id="42192"/>
    <lineage>
        <taxon>Eukaryota</taxon>
        <taxon>Metazoa</taxon>
        <taxon>Spiralia</taxon>
        <taxon>Lophotrochozoa</taxon>
        <taxon>Mollusca</taxon>
        <taxon>Bivalvia</taxon>
        <taxon>Autobranchia</taxon>
        <taxon>Pteriomorphia</taxon>
        <taxon>Mytilida</taxon>
        <taxon>Mytiloidea</taxon>
        <taxon>Mytilidae</taxon>
        <taxon>Mytilinae</taxon>
        <taxon>Mytilus</taxon>
    </lineage>
</organism>
<dbReference type="SMART" id="SM00135">
    <property type="entry name" value="LY"/>
    <property type="match status" value="2"/>
</dbReference>
<keyword evidence="2" id="KW-0472">Membrane</keyword>
<keyword evidence="4" id="KW-1185">Reference proteome</keyword>
<evidence type="ECO:0000313" key="3">
    <source>
        <dbReference type="EMBL" id="CAC5404610.1"/>
    </source>
</evidence>
<keyword evidence="2" id="KW-1133">Transmembrane helix</keyword>